<sequence length="99" mass="11284">MMSTDASCSVPHRKISEDYEKFQMKISSQEMIPGRTLPVCFVRVNPGPKRPKQVVLPNGCVISWGWSIKSLREMAPALSWNDTVQQAMKQLQGWDEMET</sequence>
<organism evidence="1 2">
    <name type="scientific">Cuscuta australis</name>
    <dbReference type="NCBI Taxonomy" id="267555"/>
    <lineage>
        <taxon>Eukaryota</taxon>
        <taxon>Viridiplantae</taxon>
        <taxon>Streptophyta</taxon>
        <taxon>Embryophyta</taxon>
        <taxon>Tracheophyta</taxon>
        <taxon>Spermatophyta</taxon>
        <taxon>Magnoliopsida</taxon>
        <taxon>eudicotyledons</taxon>
        <taxon>Gunneridae</taxon>
        <taxon>Pentapetalae</taxon>
        <taxon>asterids</taxon>
        <taxon>lamiids</taxon>
        <taxon>Solanales</taxon>
        <taxon>Convolvulaceae</taxon>
        <taxon>Cuscuteae</taxon>
        <taxon>Cuscuta</taxon>
        <taxon>Cuscuta subgen. Grammica</taxon>
        <taxon>Cuscuta sect. Cleistogrammica</taxon>
    </lineage>
</organism>
<dbReference type="EMBL" id="NQVE01000142">
    <property type="protein sequence ID" value="RAL44948.1"/>
    <property type="molecule type" value="Genomic_DNA"/>
</dbReference>
<dbReference type="Proteomes" id="UP000249390">
    <property type="component" value="Unassembled WGS sequence"/>
</dbReference>
<gene>
    <name evidence="1" type="ORF">DM860_003707</name>
</gene>
<accession>A0A328DJZ6</accession>
<reference evidence="1 2" key="1">
    <citation type="submission" date="2018-06" db="EMBL/GenBank/DDBJ databases">
        <title>The Genome of Cuscuta australis (Dodder) Provides Insight into the Evolution of Plant Parasitism.</title>
        <authorList>
            <person name="Liu H."/>
        </authorList>
    </citation>
    <scope>NUCLEOTIDE SEQUENCE [LARGE SCALE GENOMIC DNA]</scope>
    <source>
        <strain evidence="2">cv. Yunnan</strain>
        <tissue evidence="1">Vines</tissue>
    </source>
</reference>
<evidence type="ECO:0000313" key="2">
    <source>
        <dbReference type="Proteomes" id="UP000249390"/>
    </source>
</evidence>
<proteinExistence type="predicted"/>
<name>A0A328DJZ6_9ASTE</name>
<evidence type="ECO:0000313" key="1">
    <source>
        <dbReference type="EMBL" id="RAL44948.1"/>
    </source>
</evidence>
<keyword evidence="2" id="KW-1185">Reference proteome</keyword>
<comment type="caution">
    <text evidence="1">The sequence shown here is derived from an EMBL/GenBank/DDBJ whole genome shotgun (WGS) entry which is preliminary data.</text>
</comment>
<dbReference type="AlphaFoldDB" id="A0A328DJZ6"/>
<protein>
    <submittedName>
        <fullName evidence="1">Uncharacterized protein</fullName>
    </submittedName>
</protein>